<accession>A0A6G0VPM2</accession>
<dbReference type="OrthoDB" id="10459947at2759"/>
<evidence type="ECO:0000313" key="2">
    <source>
        <dbReference type="Proteomes" id="UP000478052"/>
    </source>
</evidence>
<dbReference type="AlphaFoldDB" id="A0A6G0VPM2"/>
<sequence>HKVIEHRAWEKLKAKDTLREEKIVAFTITNAMKTKRKIGMGCKRKGKRTTKIKINGILLILTPGQSRGAIPLIPIFAALSALGSLMSGSASFNISHFRGVLSRDNLPKKPLAIECGILNLDVSSGNGSHWVALTGNTTTLSVHYFPPIDVHDDSEIALAEKITFDIGIDQIDFRTTISSNVVCNIARGSFNNHMSSHSIYEFYPCEKAIGSKLIQTPNNLIYYKLNKTNIDSITIQLVDQDHNPINNLGYKLKQNA</sequence>
<comment type="caution">
    <text evidence="1">The sequence shown here is derived from an EMBL/GenBank/DDBJ whole genome shotgun (WGS) entry which is preliminary data.</text>
</comment>
<feature type="non-terminal residue" evidence="1">
    <location>
        <position position="1"/>
    </location>
</feature>
<gene>
    <name evidence="1" type="ORF">FWK35_00031721</name>
</gene>
<organism evidence="1 2">
    <name type="scientific">Aphis craccivora</name>
    <name type="common">Cowpea aphid</name>
    <dbReference type="NCBI Taxonomy" id="307492"/>
    <lineage>
        <taxon>Eukaryota</taxon>
        <taxon>Metazoa</taxon>
        <taxon>Ecdysozoa</taxon>
        <taxon>Arthropoda</taxon>
        <taxon>Hexapoda</taxon>
        <taxon>Insecta</taxon>
        <taxon>Pterygota</taxon>
        <taxon>Neoptera</taxon>
        <taxon>Paraneoptera</taxon>
        <taxon>Hemiptera</taxon>
        <taxon>Sternorrhyncha</taxon>
        <taxon>Aphidomorpha</taxon>
        <taxon>Aphidoidea</taxon>
        <taxon>Aphididae</taxon>
        <taxon>Aphidini</taxon>
        <taxon>Aphis</taxon>
        <taxon>Aphis</taxon>
    </lineage>
</organism>
<dbReference type="EMBL" id="VUJU01014747">
    <property type="protein sequence ID" value="KAF0701430.1"/>
    <property type="molecule type" value="Genomic_DNA"/>
</dbReference>
<reference evidence="1 2" key="1">
    <citation type="submission" date="2019-08" db="EMBL/GenBank/DDBJ databases">
        <title>Whole genome of Aphis craccivora.</title>
        <authorList>
            <person name="Voronova N.V."/>
            <person name="Shulinski R.S."/>
            <person name="Bandarenka Y.V."/>
            <person name="Zhorov D.G."/>
            <person name="Warner D."/>
        </authorList>
    </citation>
    <scope>NUCLEOTIDE SEQUENCE [LARGE SCALE GENOMIC DNA]</scope>
    <source>
        <strain evidence="1">180601</strain>
        <tissue evidence="1">Whole Body</tissue>
    </source>
</reference>
<proteinExistence type="predicted"/>
<feature type="non-terminal residue" evidence="1">
    <location>
        <position position="256"/>
    </location>
</feature>
<protein>
    <submittedName>
        <fullName evidence="1">Uncharacterized protein</fullName>
    </submittedName>
</protein>
<dbReference type="Proteomes" id="UP000478052">
    <property type="component" value="Unassembled WGS sequence"/>
</dbReference>
<evidence type="ECO:0000313" key="1">
    <source>
        <dbReference type="EMBL" id="KAF0701430.1"/>
    </source>
</evidence>
<keyword evidence="2" id="KW-1185">Reference proteome</keyword>
<name>A0A6G0VPM2_APHCR</name>